<dbReference type="GO" id="GO:0016747">
    <property type="term" value="F:acyltransferase activity, transferring groups other than amino-acyl groups"/>
    <property type="evidence" value="ECO:0007669"/>
    <property type="project" value="InterPro"/>
</dbReference>
<dbReference type="RefSeq" id="WP_343050003.1">
    <property type="nucleotide sequence ID" value="NZ_BAABFH010000001.1"/>
</dbReference>
<organism evidence="4 5">
    <name type="scientific">Saccharopolyspora hordei</name>
    <dbReference type="NCBI Taxonomy" id="1838"/>
    <lineage>
        <taxon>Bacteria</taxon>
        <taxon>Bacillati</taxon>
        <taxon>Actinomycetota</taxon>
        <taxon>Actinomycetes</taxon>
        <taxon>Pseudonocardiales</taxon>
        <taxon>Pseudonocardiaceae</taxon>
        <taxon>Saccharopolyspora</taxon>
    </lineage>
</organism>
<proteinExistence type="predicted"/>
<keyword evidence="1" id="KW-0808">Transferase</keyword>
<dbReference type="EMBL" id="JACCFJ010000001">
    <property type="protein sequence ID" value="NYI83069.1"/>
    <property type="molecule type" value="Genomic_DNA"/>
</dbReference>
<evidence type="ECO:0000313" key="4">
    <source>
        <dbReference type="EMBL" id="NYI83069.1"/>
    </source>
</evidence>
<dbReference type="AlphaFoldDB" id="A0A853AJ01"/>
<protein>
    <submittedName>
        <fullName evidence="4">Ribosomal protein S18 acetylase RimI-like enzyme</fullName>
    </submittedName>
</protein>
<accession>A0A853AJ01</accession>
<evidence type="ECO:0000256" key="1">
    <source>
        <dbReference type="ARBA" id="ARBA00022679"/>
    </source>
</evidence>
<name>A0A853AJ01_9PSEU</name>
<keyword evidence="5" id="KW-1185">Reference proteome</keyword>
<dbReference type="PANTHER" id="PTHR43877:SF2">
    <property type="entry name" value="AMINOALKYLPHOSPHONATE N-ACETYLTRANSFERASE-RELATED"/>
    <property type="match status" value="1"/>
</dbReference>
<dbReference type="Pfam" id="PF00583">
    <property type="entry name" value="Acetyltransf_1"/>
    <property type="match status" value="1"/>
</dbReference>
<dbReference type="PROSITE" id="PS51186">
    <property type="entry name" value="GNAT"/>
    <property type="match status" value="1"/>
</dbReference>
<evidence type="ECO:0000256" key="2">
    <source>
        <dbReference type="ARBA" id="ARBA00023315"/>
    </source>
</evidence>
<dbReference type="SUPFAM" id="SSF55729">
    <property type="entry name" value="Acyl-CoA N-acyltransferases (Nat)"/>
    <property type="match status" value="1"/>
</dbReference>
<dbReference type="InterPro" id="IPR000182">
    <property type="entry name" value="GNAT_dom"/>
</dbReference>
<keyword evidence="4" id="KW-0689">Ribosomal protein</keyword>
<comment type="caution">
    <text evidence="4">The sequence shown here is derived from an EMBL/GenBank/DDBJ whole genome shotgun (WGS) entry which is preliminary data.</text>
</comment>
<feature type="domain" description="N-acetyltransferase" evidence="3">
    <location>
        <begin position="12"/>
        <end position="171"/>
    </location>
</feature>
<dbReference type="Gene3D" id="3.40.630.30">
    <property type="match status" value="1"/>
</dbReference>
<evidence type="ECO:0000259" key="3">
    <source>
        <dbReference type="PROSITE" id="PS51186"/>
    </source>
</evidence>
<sequence>MSVRDGGIGARTSIRVARPAEHAAIGEICVRAYAEAGSLPTDVDYASVLRDAADRAERAELLVAVHGDRPVGTVTVVHPGTPYAEISRPGELEFRMLAVAPEAMGGGVGRALVQAVVDRARERRRERVVLCVNETSETPQRLYRSLGFERCPDRDWSPAPSVHLLAYAMEL</sequence>
<evidence type="ECO:0000313" key="5">
    <source>
        <dbReference type="Proteomes" id="UP000587002"/>
    </source>
</evidence>
<dbReference type="InterPro" id="IPR016181">
    <property type="entry name" value="Acyl_CoA_acyltransferase"/>
</dbReference>
<gene>
    <name evidence="4" type="ORF">HNR68_001699</name>
</gene>
<dbReference type="GO" id="GO:0005840">
    <property type="term" value="C:ribosome"/>
    <property type="evidence" value="ECO:0007669"/>
    <property type="project" value="UniProtKB-KW"/>
</dbReference>
<reference evidence="4 5" key="1">
    <citation type="submission" date="2020-07" db="EMBL/GenBank/DDBJ databases">
        <title>Sequencing the genomes of 1000 actinobacteria strains.</title>
        <authorList>
            <person name="Klenk H.-P."/>
        </authorList>
    </citation>
    <scope>NUCLEOTIDE SEQUENCE [LARGE SCALE GENOMIC DNA]</scope>
    <source>
        <strain evidence="4 5">DSM 44065</strain>
    </source>
</reference>
<dbReference type="PANTHER" id="PTHR43877">
    <property type="entry name" value="AMINOALKYLPHOSPHONATE N-ACETYLTRANSFERASE-RELATED-RELATED"/>
    <property type="match status" value="1"/>
</dbReference>
<dbReference type="InterPro" id="IPR050832">
    <property type="entry name" value="Bact_Acetyltransf"/>
</dbReference>
<keyword evidence="2" id="KW-0012">Acyltransferase</keyword>
<dbReference type="CDD" id="cd04301">
    <property type="entry name" value="NAT_SF"/>
    <property type="match status" value="1"/>
</dbReference>
<keyword evidence="4" id="KW-0687">Ribonucleoprotein</keyword>
<dbReference type="Proteomes" id="UP000587002">
    <property type="component" value="Unassembled WGS sequence"/>
</dbReference>